<feature type="transmembrane region" description="Helical" evidence="2">
    <location>
        <begin position="178"/>
        <end position="201"/>
    </location>
</feature>
<feature type="domain" description="DUF8094" evidence="3">
    <location>
        <begin position="279"/>
        <end position="563"/>
    </location>
</feature>
<dbReference type="RefSeq" id="WP_173493389.1">
    <property type="nucleotide sequence ID" value="NZ_CP054056.1"/>
</dbReference>
<dbReference type="KEGG" id="aqg:HRU87_02515"/>
<sequence length="571" mass="61200">MVRFWLALTTFVVGLVLSAVGLVNQLENRPLDIILAQTELETPTTYVVIPNKILTSYPGKVSVTANNDGPVFLAAGRESDIIGWIGDSQYVEVRMSVNSAQEEVILGEVERGGGGELADPNGSDLWRLQVAEKFQGKISVPDGNESAVLIAASGIDLAPRKISITWDLPNEAAPVAPITLVGLALMALGAALSLWAFLVLFRKSRITRNWKGPRPKRRRPKASKVVSQAGSGPVSPRRAARGLKFAALLAAPLLLSSCTPEYENPILSPSPLPAQDILTPVMTTDQLGRILSEITSVVDKADAEFDRESIETRVSGPALAARRAEYNIARRQEEPVPPAPILAEPVQLFLPSATDTWPRTVMVVTGNESLRMLVLRQETARDQYRLYQYMDLLPGVQFPEVAAESVGANLVKPDSKFLLLPPEDLATAVGSLLNEGPNSSWSILVDGENQYISDVASVQQGLSQTLSNANLTFDHKLSNDELVLMATADGGALVALYMIDTYTIIPKEPGDAVAIEGEEAILLGTGGSATGIETRYGAMLLFHIPAAGSEARVTLLGATQQLLTSVSLGAR</sequence>
<evidence type="ECO:0000259" key="3">
    <source>
        <dbReference type="Pfam" id="PF26366"/>
    </source>
</evidence>
<keyword evidence="2" id="KW-1133">Transmembrane helix</keyword>
<accession>A0A7D4TK63</accession>
<dbReference type="InterPro" id="IPR058407">
    <property type="entry name" value="DUF8094"/>
</dbReference>
<evidence type="ECO:0000256" key="2">
    <source>
        <dbReference type="SAM" id="Phobius"/>
    </source>
</evidence>
<keyword evidence="2" id="KW-0472">Membrane</keyword>
<reference evidence="4 5" key="1">
    <citation type="submission" date="2020-05" db="EMBL/GenBank/DDBJ databases">
        <title>Aquirufa sp. strain 15G-AUS-rot a new Aquirufa species.</title>
        <authorList>
            <person name="Pitt A."/>
            <person name="Hahn M.W."/>
        </authorList>
    </citation>
    <scope>NUCLEOTIDE SEQUENCE [LARGE SCALE GENOMIC DNA]</scope>
    <source>
        <strain evidence="4 5">15G-AUS-rot</strain>
    </source>
</reference>
<evidence type="ECO:0000256" key="1">
    <source>
        <dbReference type="SAM" id="MobiDB-lite"/>
    </source>
</evidence>
<dbReference type="EMBL" id="CP054056">
    <property type="protein sequence ID" value="QKJ25092.1"/>
    <property type="molecule type" value="Genomic_DNA"/>
</dbReference>
<proteinExistence type="predicted"/>
<feature type="region of interest" description="Disordered" evidence="1">
    <location>
        <begin position="210"/>
        <end position="237"/>
    </location>
</feature>
<name>A0A7D4TK63_9MICO</name>
<gene>
    <name evidence="4" type="ORF">HRU87_02515</name>
</gene>
<organism evidence="4 5">
    <name type="scientific">Aquiluna borgnonia</name>
    <dbReference type="NCBI Taxonomy" id="2499157"/>
    <lineage>
        <taxon>Bacteria</taxon>
        <taxon>Bacillati</taxon>
        <taxon>Actinomycetota</taxon>
        <taxon>Actinomycetes</taxon>
        <taxon>Micrococcales</taxon>
        <taxon>Microbacteriaceae</taxon>
        <taxon>Luna cluster</taxon>
        <taxon>Luna-1 subcluster</taxon>
        <taxon>Aquiluna</taxon>
    </lineage>
</organism>
<evidence type="ECO:0000313" key="5">
    <source>
        <dbReference type="Proteomes" id="UP000501003"/>
    </source>
</evidence>
<dbReference type="Proteomes" id="UP000501003">
    <property type="component" value="Chromosome"/>
</dbReference>
<keyword evidence="5" id="KW-1185">Reference proteome</keyword>
<evidence type="ECO:0000313" key="4">
    <source>
        <dbReference type="EMBL" id="QKJ25092.1"/>
    </source>
</evidence>
<feature type="compositionally biased region" description="Basic residues" evidence="1">
    <location>
        <begin position="210"/>
        <end position="222"/>
    </location>
</feature>
<protein>
    <recommendedName>
        <fullName evidence="3">DUF8094 domain-containing protein</fullName>
    </recommendedName>
</protein>
<dbReference type="Pfam" id="PF26366">
    <property type="entry name" value="DUF8094"/>
    <property type="match status" value="1"/>
</dbReference>
<keyword evidence="2" id="KW-0812">Transmembrane</keyword>
<dbReference type="AlphaFoldDB" id="A0A7D4TK63"/>